<keyword evidence="6" id="KW-0812">Transmembrane</keyword>
<evidence type="ECO:0000313" key="8">
    <source>
        <dbReference type="EMBL" id="KAG9259796.1"/>
    </source>
</evidence>
<feature type="coiled-coil region" evidence="4">
    <location>
        <begin position="86"/>
        <end position="141"/>
    </location>
</feature>
<feature type="region of interest" description="Disordered" evidence="5">
    <location>
        <begin position="36"/>
        <end position="56"/>
    </location>
</feature>
<dbReference type="InterPro" id="IPR033989">
    <property type="entry name" value="CD209-like_CTLD"/>
</dbReference>
<evidence type="ECO:0000256" key="6">
    <source>
        <dbReference type="SAM" id="Phobius"/>
    </source>
</evidence>
<evidence type="ECO:0000256" key="2">
    <source>
        <dbReference type="ARBA" id="ARBA00023157"/>
    </source>
</evidence>
<dbReference type="PROSITE" id="PS50041">
    <property type="entry name" value="C_TYPE_LECTIN_2"/>
    <property type="match status" value="1"/>
</dbReference>
<dbReference type="InterPro" id="IPR016186">
    <property type="entry name" value="C-type_lectin-like/link_sf"/>
</dbReference>
<organism evidence="8 9">
    <name type="scientific">Astyanax mexicanus</name>
    <name type="common">Blind cave fish</name>
    <name type="synonym">Astyanax fasciatus mexicanus</name>
    <dbReference type="NCBI Taxonomy" id="7994"/>
    <lineage>
        <taxon>Eukaryota</taxon>
        <taxon>Metazoa</taxon>
        <taxon>Chordata</taxon>
        <taxon>Craniata</taxon>
        <taxon>Vertebrata</taxon>
        <taxon>Euteleostomi</taxon>
        <taxon>Actinopterygii</taxon>
        <taxon>Neopterygii</taxon>
        <taxon>Teleostei</taxon>
        <taxon>Ostariophysi</taxon>
        <taxon>Characiformes</taxon>
        <taxon>Characoidei</taxon>
        <taxon>Acestrorhamphidae</taxon>
        <taxon>Acestrorhamphinae</taxon>
        <taxon>Astyanax</taxon>
    </lineage>
</organism>
<name>A0A8T2KS06_ASTMX</name>
<gene>
    <name evidence="8" type="primary">CLEC4E</name>
    <name evidence="8" type="ORF">AMEX_G27367</name>
</gene>
<keyword evidence="4" id="KW-0175">Coiled coil</keyword>
<dbReference type="InterPro" id="IPR052309">
    <property type="entry name" value="C-type_Lectin_Domain_Fam1"/>
</dbReference>
<dbReference type="Proteomes" id="UP000752171">
    <property type="component" value="Unassembled WGS sequence"/>
</dbReference>
<protein>
    <submittedName>
        <fullName evidence="8">Hepatic lectin-like</fullName>
    </submittedName>
</protein>
<dbReference type="PANTHER" id="PTHR46490">
    <property type="entry name" value="C-TYPE LECTIN DOMAIN FAMILY 12 MEMBER A-RELATED"/>
    <property type="match status" value="1"/>
</dbReference>
<dbReference type="CDD" id="cd03590">
    <property type="entry name" value="CLECT_DC-SIGN_like"/>
    <property type="match status" value="1"/>
</dbReference>
<dbReference type="Gene3D" id="1.20.5.400">
    <property type="match status" value="1"/>
</dbReference>
<keyword evidence="6" id="KW-0472">Membrane</keyword>
<dbReference type="InterPro" id="IPR001304">
    <property type="entry name" value="C-type_lectin-like"/>
</dbReference>
<dbReference type="Gene3D" id="3.10.100.10">
    <property type="entry name" value="Mannose-Binding Protein A, subunit A"/>
    <property type="match status" value="1"/>
</dbReference>
<dbReference type="PANTHER" id="PTHR46490:SF6">
    <property type="entry name" value="ASIALOGLYCOPROTEIN RECEPTOR 1-LIKE-RELATED"/>
    <property type="match status" value="1"/>
</dbReference>
<dbReference type="InterPro" id="IPR016187">
    <property type="entry name" value="CTDL_fold"/>
</dbReference>
<evidence type="ECO:0000256" key="3">
    <source>
        <dbReference type="ARBA" id="ARBA00023180"/>
    </source>
</evidence>
<evidence type="ECO:0000256" key="1">
    <source>
        <dbReference type="ARBA" id="ARBA00022734"/>
    </source>
</evidence>
<keyword evidence="6" id="KW-1133">Transmembrane helix</keyword>
<evidence type="ECO:0000256" key="5">
    <source>
        <dbReference type="SAM" id="MobiDB-lite"/>
    </source>
</evidence>
<dbReference type="SUPFAM" id="SSF56436">
    <property type="entry name" value="C-type lectin-like"/>
    <property type="match status" value="1"/>
</dbReference>
<accession>A0A8T2KS06</accession>
<feature type="transmembrane region" description="Helical" evidence="6">
    <location>
        <begin position="63"/>
        <end position="84"/>
    </location>
</feature>
<evidence type="ECO:0000256" key="4">
    <source>
        <dbReference type="SAM" id="Coils"/>
    </source>
</evidence>
<sequence>MYQDVYANVNRAAKRGERVEVEVEIYESADSLTAQNVIRQQEDTNTNKTTQSGDTAGSRSCRLAAVFLGMLCVLLLTAIILLWFKFDNLNTEIDQLQTSYTNLAAERDQLQTSYTNLTAERDQLQTSKSNLTAERDQLRKERDVLLEYIPELSQKTQQVWRYFRSSIYYISTEERSWYYSKTDCGVRGADLLIINSREEQEFINKELGSTEAWIGLTDAVTEGVWKWVDGSTLTTEFWAQNEPNNHEGNEDCAITNFSRAKFNNASTWADYPCGHHVSWICEKRLTGP</sequence>
<dbReference type="SMART" id="SM00034">
    <property type="entry name" value="CLECT"/>
    <property type="match status" value="1"/>
</dbReference>
<keyword evidence="2" id="KW-1015">Disulfide bond</keyword>
<comment type="caution">
    <text evidence="8">The sequence shown here is derived from an EMBL/GenBank/DDBJ whole genome shotgun (WGS) entry which is preliminary data.</text>
</comment>
<reference evidence="8 9" key="1">
    <citation type="submission" date="2021-07" db="EMBL/GenBank/DDBJ databases">
        <authorList>
            <person name="Imarazene B."/>
            <person name="Zahm M."/>
            <person name="Klopp C."/>
            <person name="Cabau C."/>
            <person name="Beille S."/>
            <person name="Jouanno E."/>
            <person name="Castinel A."/>
            <person name="Lluch J."/>
            <person name="Gil L."/>
            <person name="Kuchtly C."/>
            <person name="Lopez Roques C."/>
            <person name="Donnadieu C."/>
            <person name="Parrinello H."/>
            <person name="Journot L."/>
            <person name="Du K."/>
            <person name="Schartl M."/>
            <person name="Retaux S."/>
            <person name="Guiguen Y."/>
        </authorList>
    </citation>
    <scope>NUCLEOTIDE SEQUENCE [LARGE SCALE GENOMIC DNA]</scope>
    <source>
        <strain evidence="8">Pach_M1</strain>
        <tissue evidence="8">Testis</tissue>
    </source>
</reference>
<evidence type="ECO:0000259" key="7">
    <source>
        <dbReference type="PROSITE" id="PS50041"/>
    </source>
</evidence>
<feature type="domain" description="C-type lectin" evidence="7">
    <location>
        <begin position="163"/>
        <end position="282"/>
    </location>
</feature>
<proteinExistence type="predicted"/>
<keyword evidence="3" id="KW-0325">Glycoprotein</keyword>
<dbReference type="EMBL" id="JAICCE010000025">
    <property type="protein sequence ID" value="KAG9259796.1"/>
    <property type="molecule type" value="Genomic_DNA"/>
</dbReference>
<dbReference type="AlphaFoldDB" id="A0A8T2KS06"/>
<evidence type="ECO:0000313" key="9">
    <source>
        <dbReference type="Proteomes" id="UP000752171"/>
    </source>
</evidence>
<dbReference type="Pfam" id="PF00059">
    <property type="entry name" value="Lectin_C"/>
    <property type="match status" value="1"/>
</dbReference>
<dbReference type="GO" id="GO:0030246">
    <property type="term" value="F:carbohydrate binding"/>
    <property type="evidence" value="ECO:0007669"/>
    <property type="project" value="UniProtKB-KW"/>
</dbReference>
<keyword evidence="1" id="KW-0430">Lectin</keyword>